<keyword evidence="3" id="KW-0813">Transport</keyword>
<organism evidence="6 7">
    <name type="scientific">Nocardioides marinquilinus</name>
    <dbReference type="NCBI Taxonomy" id="1210400"/>
    <lineage>
        <taxon>Bacteria</taxon>
        <taxon>Bacillati</taxon>
        <taxon>Actinomycetota</taxon>
        <taxon>Actinomycetes</taxon>
        <taxon>Propionibacteriales</taxon>
        <taxon>Nocardioidaceae</taxon>
        <taxon>Nocardioides</taxon>
    </lineage>
</organism>
<keyword evidence="7" id="KW-1185">Reference proteome</keyword>
<dbReference type="RefSeq" id="WP_345454957.1">
    <property type="nucleotide sequence ID" value="NZ_BAABKG010000001.1"/>
</dbReference>
<dbReference type="EMBL" id="BAABKG010000001">
    <property type="protein sequence ID" value="GAA5143492.1"/>
    <property type="molecule type" value="Genomic_DNA"/>
</dbReference>
<dbReference type="InterPro" id="IPR039424">
    <property type="entry name" value="SBP_5"/>
</dbReference>
<gene>
    <name evidence="6" type="ORF">GCM10023340_09020</name>
</gene>
<evidence type="ECO:0000256" key="2">
    <source>
        <dbReference type="ARBA" id="ARBA00005695"/>
    </source>
</evidence>
<dbReference type="Pfam" id="PF00496">
    <property type="entry name" value="SBP_bac_5"/>
    <property type="match status" value="1"/>
</dbReference>
<sequence>MPNHWTARPLRRLGGVALAIGATTALLTGCGGGGGGGANGGAGGDAEYVSGGTFTMAFNADPGKLDPQSSAGTGLFSISQLAYDRLLAIDPEGQVVSGLASEWSLDGTTVEMTLAEGITCSDDSELTASDVKANLDYVGDPENASPFLGVFLPAGATVTADDAARTVTLELAAPAPFVLQGLANLPIVCKSGLDDRDALADSSLGTGPYELSEAQPGNQYTYTRREGYTWGPGGATTDEVGLPDTIVVRVIENESTAANLLTSGEINAAIVAGADAQRLEAQDLFSTQTQAIVGEQWYHHGDDHVTSDPAVRLALTQALDLEELQKVLTANRGGPPTTFAAIDPVGCPGDSVTPALPGQDVDAARAALEEAGVSKITFVYNTAVAGSGSAAAAELAVQQWEEVGLEVEARPEGSAAIQETVFGTGDWDVAWLPLNVNYPDQLVPFLSGTTAPDGTNFAEIENADYEAGVAEASKLPAEEGCATWLEAEANLVEDADVFPFANSLVKTFGNGAEFEYPGQFVPTSIRMLAK</sequence>
<dbReference type="CDD" id="cd00995">
    <property type="entry name" value="PBP2_NikA_DppA_OppA_like"/>
    <property type="match status" value="1"/>
</dbReference>
<evidence type="ECO:0000259" key="5">
    <source>
        <dbReference type="Pfam" id="PF00496"/>
    </source>
</evidence>
<evidence type="ECO:0000256" key="3">
    <source>
        <dbReference type="ARBA" id="ARBA00022448"/>
    </source>
</evidence>
<dbReference type="Gene3D" id="3.10.105.10">
    <property type="entry name" value="Dipeptide-binding Protein, Domain 3"/>
    <property type="match status" value="1"/>
</dbReference>
<dbReference type="InterPro" id="IPR030678">
    <property type="entry name" value="Peptide/Ni-bd"/>
</dbReference>
<protein>
    <submittedName>
        <fullName evidence="6">ABC transporter substrate-binding protein</fullName>
    </submittedName>
</protein>
<dbReference type="Proteomes" id="UP001500221">
    <property type="component" value="Unassembled WGS sequence"/>
</dbReference>
<dbReference type="SUPFAM" id="SSF53850">
    <property type="entry name" value="Periplasmic binding protein-like II"/>
    <property type="match status" value="1"/>
</dbReference>
<dbReference type="PIRSF" id="PIRSF002741">
    <property type="entry name" value="MppA"/>
    <property type="match status" value="1"/>
</dbReference>
<evidence type="ECO:0000313" key="6">
    <source>
        <dbReference type="EMBL" id="GAA5143492.1"/>
    </source>
</evidence>
<accession>A0ABP9PBK7</accession>
<name>A0ABP9PBK7_9ACTN</name>
<dbReference type="Gene3D" id="3.40.190.10">
    <property type="entry name" value="Periplasmic binding protein-like II"/>
    <property type="match status" value="1"/>
</dbReference>
<feature type="domain" description="Solute-binding protein family 5" evidence="5">
    <location>
        <begin position="95"/>
        <end position="442"/>
    </location>
</feature>
<comment type="subcellular location">
    <subcellularLocation>
        <location evidence="1">Cell envelope</location>
    </subcellularLocation>
</comment>
<reference evidence="7" key="1">
    <citation type="journal article" date="2019" name="Int. J. Syst. Evol. Microbiol.">
        <title>The Global Catalogue of Microorganisms (GCM) 10K type strain sequencing project: providing services to taxonomists for standard genome sequencing and annotation.</title>
        <authorList>
            <consortium name="The Broad Institute Genomics Platform"/>
            <consortium name="The Broad Institute Genome Sequencing Center for Infectious Disease"/>
            <person name="Wu L."/>
            <person name="Ma J."/>
        </authorList>
    </citation>
    <scope>NUCLEOTIDE SEQUENCE [LARGE SCALE GENOMIC DNA]</scope>
    <source>
        <strain evidence="7">JCM 18459</strain>
    </source>
</reference>
<dbReference type="PANTHER" id="PTHR30290">
    <property type="entry name" value="PERIPLASMIC BINDING COMPONENT OF ABC TRANSPORTER"/>
    <property type="match status" value="1"/>
</dbReference>
<keyword evidence="4" id="KW-0732">Signal</keyword>
<dbReference type="PANTHER" id="PTHR30290:SF10">
    <property type="entry name" value="PERIPLASMIC OLIGOPEPTIDE-BINDING PROTEIN-RELATED"/>
    <property type="match status" value="1"/>
</dbReference>
<dbReference type="InterPro" id="IPR000914">
    <property type="entry name" value="SBP_5_dom"/>
</dbReference>
<comment type="similarity">
    <text evidence="2">Belongs to the bacterial solute-binding protein 5 family.</text>
</comment>
<comment type="caution">
    <text evidence="6">The sequence shown here is derived from an EMBL/GenBank/DDBJ whole genome shotgun (WGS) entry which is preliminary data.</text>
</comment>
<evidence type="ECO:0000256" key="1">
    <source>
        <dbReference type="ARBA" id="ARBA00004196"/>
    </source>
</evidence>
<evidence type="ECO:0000256" key="4">
    <source>
        <dbReference type="ARBA" id="ARBA00022729"/>
    </source>
</evidence>
<evidence type="ECO:0000313" key="7">
    <source>
        <dbReference type="Proteomes" id="UP001500221"/>
    </source>
</evidence>
<proteinExistence type="inferred from homology"/>